<evidence type="ECO:0000259" key="1">
    <source>
        <dbReference type="Pfam" id="PF00534"/>
    </source>
</evidence>
<dbReference type="GO" id="GO:0016757">
    <property type="term" value="F:glycosyltransferase activity"/>
    <property type="evidence" value="ECO:0007669"/>
    <property type="project" value="InterPro"/>
</dbReference>
<reference evidence="2" key="1">
    <citation type="submission" date="2016-10" db="EMBL/GenBank/DDBJ databases">
        <authorList>
            <person name="de Groot N.N."/>
        </authorList>
    </citation>
    <scope>NUCLEOTIDE SEQUENCE</scope>
</reference>
<proteinExistence type="predicted"/>
<dbReference type="Pfam" id="PF00534">
    <property type="entry name" value="Glycos_transf_1"/>
    <property type="match status" value="1"/>
</dbReference>
<feature type="domain" description="Glycosyl transferase family 1" evidence="1">
    <location>
        <begin position="165"/>
        <end position="321"/>
    </location>
</feature>
<dbReference type="PANTHER" id="PTHR12526">
    <property type="entry name" value="GLYCOSYLTRANSFERASE"/>
    <property type="match status" value="1"/>
</dbReference>
<name>A0A1W1CN87_9ZZZZ</name>
<dbReference type="Gene3D" id="3.40.50.2000">
    <property type="entry name" value="Glycogen Phosphorylase B"/>
    <property type="match status" value="2"/>
</dbReference>
<sequence length="346" mass="38912">MLLVHCNFAKGFRGGERQTQLLIETLAKAGWRQKLILRKDSQLTKRCKNIKNLEIIEISKPYILHLDAIKGASLLHAHETKAAQFAYFAHIVTSIPYIITRRVDNPIKNNFLNRKIYADATKVIALSRAIEKEILKVTPNAKTAIIPSAYTNATVDKECVNAIKKRFAKKYLVGNIGALDDKHKGQSYLIEVAKAVAHSHPDIHFLFVGNGQDEAKLKAQAKELQNVTFEGFVENVNDYISSFDLFVFPSNNEGLGSILLDVMQLETPIIASEVGGIVDIIQDKENGLLTPVKDSSAIQEALLELYNNKEKAKRLATNAKKSIHNYSATAMMQHYQKIYNRLKRRK</sequence>
<gene>
    <name evidence="2" type="ORF">MNB_SM-5-641</name>
</gene>
<dbReference type="InterPro" id="IPR001296">
    <property type="entry name" value="Glyco_trans_1"/>
</dbReference>
<dbReference type="AlphaFoldDB" id="A0A1W1CN87"/>
<keyword evidence="2" id="KW-0808">Transferase</keyword>
<protein>
    <submittedName>
        <fullName evidence="2">Glycosyl transferase, group 1</fullName>
    </submittedName>
</protein>
<organism evidence="2">
    <name type="scientific">hydrothermal vent metagenome</name>
    <dbReference type="NCBI Taxonomy" id="652676"/>
    <lineage>
        <taxon>unclassified sequences</taxon>
        <taxon>metagenomes</taxon>
        <taxon>ecological metagenomes</taxon>
    </lineage>
</organism>
<dbReference type="PANTHER" id="PTHR12526:SF630">
    <property type="entry name" value="GLYCOSYLTRANSFERASE"/>
    <property type="match status" value="1"/>
</dbReference>
<dbReference type="SUPFAM" id="SSF53756">
    <property type="entry name" value="UDP-Glycosyltransferase/glycogen phosphorylase"/>
    <property type="match status" value="1"/>
</dbReference>
<dbReference type="EMBL" id="FPHH01000100">
    <property type="protein sequence ID" value="SFV67350.1"/>
    <property type="molecule type" value="Genomic_DNA"/>
</dbReference>
<accession>A0A1W1CN87</accession>
<evidence type="ECO:0000313" key="2">
    <source>
        <dbReference type="EMBL" id="SFV67350.1"/>
    </source>
</evidence>
<dbReference type="CDD" id="cd03801">
    <property type="entry name" value="GT4_PimA-like"/>
    <property type="match status" value="1"/>
</dbReference>